<evidence type="ECO:0000256" key="2">
    <source>
        <dbReference type="ARBA" id="ARBA00022734"/>
    </source>
</evidence>
<feature type="domain" description="Jacalin-type lectin" evidence="4">
    <location>
        <begin position="425"/>
        <end position="569"/>
    </location>
</feature>
<evidence type="ECO:0000259" key="4">
    <source>
        <dbReference type="PROSITE" id="PS51752"/>
    </source>
</evidence>
<comment type="caution">
    <text evidence="5">The sequence shown here is derived from an EMBL/GenBank/DDBJ whole genome shotgun (WGS) entry which is preliminary data.</text>
</comment>
<proteinExistence type="inferred from homology"/>
<organism evidence="5 6">
    <name type="scientific">Aristolochia fimbriata</name>
    <name type="common">White veined hardy Dutchman's pipe vine</name>
    <dbReference type="NCBI Taxonomy" id="158543"/>
    <lineage>
        <taxon>Eukaryota</taxon>
        <taxon>Viridiplantae</taxon>
        <taxon>Streptophyta</taxon>
        <taxon>Embryophyta</taxon>
        <taxon>Tracheophyta</taxon>
        <taxon>Spermatophyta</taxon>
        <taxon>Magnoliopsida</taxon>
        <taxon>Magnoliidae</taxon>
        <taxon>Piperales</taxon>
        <taxon>Aristolochiaceae</taxon>
        <taxon>Aristolochia</taxon>
    </lineage>
</organism>
<dbReference type="GO" id="GO:0030246">
    <property type="term" value="F:carbohydrate binding"/>
    <property type="evidence" value="ECO:0007669"/>
    <property type="project" value="UniProtKB-KW"/>
</dbReference>
<keyword evidence="6" id="KW-1185">Reference proteome</keyword>
<evidence type="ECO:0000256" key="1">
    <source>
        <dbReference type="ARBA" id="ARBA00006568"/>
    </source>
</evidence>
<keyword evidence="2" id="KW-0430">Lectin</keyword>
<feature type="domain" description="Jacalin-type lectin" evidence="4">
    <location>
        <begin position="249"/>
        <end position="391"/>
    </location>
</feature>
<dbReference type="Pfam" id="PF01419">
    <property type="entry name" value="Jacalin"/>
    <property type="match status" value="3"/>
</dbReference>
<feature type="region of interest" description="Disordered" evidence="3">
    <location>
        <begin position="201"/>
        <end position="221"/>
    </location>
</feature>
<feature type="domain" description="Jacalin-type lectin" evidence="4">
    <location>
        <begin position="11"/>
        <end position="155"/>
    </location>
</feature>
<dbReference type="PROSITE" id="PS51752">
    <property type="entry name" value="JACALIN_LECTIN"/>
    <property type="match status" value="3"/>
</dbReference>
<evidence type="ECO:0000313" key="5">
    <source>
        <dbReference type="EMBL" id="KAG9459248.1"/>
    </source>
</evidence>
<dbReference type="CDD" id="cd09612">
    <property type="entry name" value="Jacalin"/>
    <property type="match status" value="3"/>
</dbReference>
<dbReference type="PANTHER" id="PTHR47293:SF68">
    <property type="entry name" value="JACALIN-RELATED LECTIN 3"/>
    <property type="match status" value="1"/>
</dbReference>
<evidence type="ECO:0000256" key="3">
    <source>
        <dbReference type="SAM" id="MobiDB-lite"/>
    </source>
</evidence>
<dbReference type="InterPro" id="IPR036404">
    <property type="entry name" value="Jacalin-like_lectin_dom_sf"/>
</dbReference>
<comment type="similarity">
    <text evidence="1">Belongs to the jacalin lectin family.</text>
</comment>
<dbReference type="SMART" id="SM00915">
    <property type="entry name" value="Jacalin"/>
    <property type="match status" value="3"/>
</dbReference>
<protein>
    <recommendedName>
        <fullName evidence="4">Jacalin-type lectin domain-containing protein</fullName>
    </recommendedName>
</protein>
<evidence type="ECO:0000313" key="6">
    <source>
        <dbReference type="Proteomes" id="UP000825729"/>
    </source>
</evidence>
<dbReference type="EMBL" id="JAINDJ010000002">
    <property type="protein sequence ID" value="KAG9459248.1"/>
    <property type="molecule type" value="Genomic_DNA"/>
</dbReference>
<dbReference type="Proteomes" id="UP000825729">
    <property type="component" value="Unassembled WGS sequence"/>
</dbReference>
<dbReference type="Gene3D" id="2.100.10.30">
    <property type="entry name" value="Jacalin-like lectin domain"/>
    <property type="match status" value="3"/>
</dbReference>
<dbReference type="InterPro" id="IPR001229">
    <property type="entry name" value="Jacalin-like_lectin_dom"/>
</dbReference>
<gene>
    <name evidence="5" type="ORF">H6P81_003756</name>
</gene>
<dbReference type="FunFam" id="2.100.10.30:FF:000001">
    <property type="entry name" value="Jacalin-related lectin 33"/>
    <property type="match status" value="3"/>
</dbReference>
<reference evidence="5 6" key="1">
    <citation type="submission" date="2021-07" db="EMBL/GenBank/DDBJ databases">
        <title>The Aristolochia fimbriata genome: insights into angiosperm evolution, floral development and chemical biosynthesis.</title>
        <authorList>
            <person name="Jiao Y."/>
        </authorList>
    </citation>
    <scope>NUCLEOTIDE SEQUENCE [LARGE SCALE GENOMIC DNA]</scope>
    <source>
        <strain evidence="5">IBCAS-2021</strain>
        <tissue evidence="5">Leaf</tissue>
    </source>
</reference>
<accession>A0AAV7FDP7</accession>
<dbReference type="SUPFAM" id="SSF51101">
    <property type="entry name" value="Mannose-binding lectins"/>
    <property type="match status" value="3"/>
</dbReference>
<name>A0AAV7FDP7_ARIFI</name>
<dbReference type="InterPro" id="IPR033734">
    <property type="entry name" value="Jacalin-like_lectin_dom_plant"/>
</dbReference>
<dbReference type="PANTHER" id="PTHR47293">
    <property type="entry name" value="JACALIN-RELATED LECTIN 3"/>
    <property type="match status" value="1"/>
</dbReference>
<dbReference type="AlphaFoldDB" id="A0AAV7FDP7"/>
<sequence>MNFNGYDQKKLVTVGPWGGGGGSPFDDGTSHASIRQLVVSHGAAIDSLIIEYIEKKGASVWSPRHGGTGGSRTDKVLLDYPEEILHSINGYYGSTTIGGPLVVLSLSFESNKRKYGPFGFEQGTKFSVPANGGIIVGFHGRSGWFLDSLGVHIKPLNKPSSIVSTGPSNMVGYNIVHGSVGKGYDIVVAVREKEDSGNKFRLRGLSRQSSSSSSSDNEDMRVDAGIKTKKLVAETNNNKPMSLTPGGGPVKYGPWGGNGGTAFDDGDYTGIRQITLTRNAGINSIKVVYDKSGIALSGSKHGGAGGIKTDKIVFDYPYEILTHITGYYGTTLLMGPTAVKSLTFHTTKRKYGPYGEEQGIFFSSSKCEGMVVGFHGRKGWYVDSIGVHVLEGKLSLPQPPPPAPVSWADATLAEISHGVVKEPVPSGPGPWGGSGGRPWDDGVYNGVRQIFLTRSSEGITSIQIEYDKIGQFVKSSMHGSGSGEATHRIRFEYPNEILNCVCGYYGAVDRVDSHKVIKSLTFYTSRGKYGPFGEEIGTFFTSTTTQGKVVGFHGRCGLYLDAIGVHMQHWLGEGKPVKTKISKFFG</sequence>